<proteinExistence type="predicted"/>
<keyword evidence="4" id="KW-0547">Nucleotide-binding</keyword>
<reference evidence="9 10" key="1">
    <citation type="journal article" date="2023" name="Life. Sci Alliance">
        <title>Evolutionary insights into 3D genome organization and epigenetic landscape of Vigna mungo.</title>
        <authorList>
            <person name="Junaid A."/>
            <person name="Singh B."/>
            <person name="Bhatia S."/>
        </authorList>
    </citation>
    <scope>NUCLEOTIDE SEQUENCE [LARGE SCALE GENOMIC DNA]</scope>
    <source>
        <strain evidence="9">Urdbean</strain>
    </source>
</reference>
<dbReference type="Proteomes" id="UP001374535">
    <property type="component" value="Chromosome 6"/>
</dbReference>
<evidence type="ECO:0000256" key="1">
    <source>
        <dbReference type="ARBA" id="ARBA00012513"/>
    </source>
</evidence>
<evidence type="ECO:0000256" key="5">
    <source>
        <dbReference type="ARBA" id="ARBA00022777"/>
    </source>
</evidence>
<evidence type="ECO:0000256" key="2">
    <source>
        <dbReference type="ARBA" id="ARBA00022527"/>
    </source>
</evidence>
<dbReference type="AlphaFoldDB" id="A0AAQ3NC49"/>
<evidence type="ECO:0000256" key="8">
    <source>
        <dbReference type="ARBA" id="ARBA00048679"/>
    </source>
</evidence>
<keyword evidence="3" id="KW-0808">Transferase</keyword>
<dbReference type="EMBL" id="CP144695">
    <property type="protein sequence ID" value="WVZ06352.1"/>
    <property type="molecule type" value="Genomic_DNA"/>
</dbReference>
<keyword evidence="6" id="KW-0067">ATP-binding</keyword>
<dbReference type="InterPro" id="IPR051420">
    <property type="entry name" value="Ser_Thr_Kinases_DiverseReg"/>
</dbReference>
<dbReference type="EC" id="2.7.11.1" evidence="1"/>
<evidence type="ECO:0000256" key="3">
    <source>
        <dbReference type="ARBA" id="ARBA00022679"/>
    </source>
</evidence>
<dbReference type="InterPro" id="IPR011009">
    <property type="entry name" value="Kinase-like_dom_sf"/>
</dbReference>
<gene>
    <name evidence="9" type="ORF">V8G54_019698</name>
</gene>
<organism evidence="9 10">
    <name type="scientific">Vigna mungo</name>
    <name type="common">Black gram</name>
    <name type="synonym">Phaseolus mungo</name>
    <dbReference type="NCBI Taxonomy" id="3915"/>
    <lineage>
        <taxon>Eukaryota</taxon>
        <taxon>Viridiplantae</taxon>
        <taxon>Streptophyta</taxon>
        <taxon>Embryophyta</taxon>
        <taxon>Tracheophyta</taxon>
        <taxon>Spermatophyta</taxon>
        <taxon>Magnoliopsida</taxon>
        <taxon>eudicotyledons</taxon>
        <taxon>Gunneridae</taxon>
        <taxon>Pentapetalae</taxon>
        <taxon>rosids</taxon>
        <taxon>fabids</taxon>
        <taxon>Fabales</taxon>
        <taxon>Fabaceae</taxon>
        <taxon>Papilionoideae</taxon>
        <taxon>50 kb inversion clade</taxon>
        <taxon>NPAAA clade</taxon>
        <taxon>indigoferoid/millettioid clade</taxon>
        <taxon>Phaseoleae</taxon>
        <taxon>Vigna</taxon>
    </lineage>
</organism>
<evidence type="ECO:0000256" key="6">
    <source>
        <dbReference type="ARBA" id="ARBA00022840"/>
    </source>
</evidence>
<keyword evidence="10" id="KW-1185">Reference proteome</keyword>
<comment type="catalytic activity">
    <reaction evidence="7">
        <text>L-threonyl-[protein] + ATP = O-phospho-L-threonyl-[protein] + ADP + H(+)</text>
        <dbReference type="Rhea" id="RHEA:46608"/>
        <dbReference type="Rhea" id="RHEA-COMP:11060"/>
        <dbReference type="Rhea" id="RHEA-COMP:11605"/>
        <dbReference type="ChEBI" id="CHEBI:15378"/>
        <dbReference type="ChEBI" id="CHEBI:30013"/>
        <dbReference type="ChEBI" id="CHEBI:30616"/>
        <dbReference type="ChEBI" id="CHEBI:61977"/>
        <dbReference type="ChEBI" id="CHEBI:456216"/>
        <dbReference type="EC" id="2.7.11.1"/>
    </reaction>
</comment>
<dbReference type="GO" id="GO:0005524">
    <property type="term" value="F:ATP binding"/>
    <property type="evidence" value="ECO:0007669"/>
    <property type="project" value="UniProtKB-KW"/>
</dbReference>
<accession>A0AAQ3NC49</accession>
<dbReference type="SUPFAM" id="SSF56112">
    <property type="entry name" value="Protein kinase-like (PK-like)"/>
    <property type="match status" value="1"/>
</dbReference>
<dbReference type="Gene3D" id="1.10.510.10">
    <property type="entry name" value="Transferase(Phosphotransferase) domain 1"/>
    <property type="match status" value="1"/>
</dbReference>
<comment type="catalytic activity">
    <reaction evidence="8">
        <text>L-seryl-[protein] + ATP = O-phospho-L-seryl-[protein] + ADP + H(+)</text>
        <dbReference type="Rhea" id="RHEA:17989"/>
        <dbReference type="Rhea" id="RHEA-COMP:9863"/>
        <dbReference type="Rhea" id="RHEA-COMP:11604"/>
        <dbReference type="ChEBI" id="CHEBI:15378"/>
        <dbReference type="ChEBI" id="CHEBI:29999"/>
        <dbReference type="ChEBI" id="CHEBI:30616"/>
        <dbReference type="ChEBI" id="CHEBI:83421"/>
        <dbReference type="ChEBI" id="CHEBI:456216"/>
        <dbReference type="EC" id="2.7.11.1"/>
    </reaction>
</comment>
<keyword evidence="2" id="KW-0723">Serine/threonine-protein kinase</keyword>
<protein>
    <recommendedName>
        <fullName evidence="1">non-specific serine/threonine protein kinase</fullName>
        <ecNumber evidence="1">2.7.11.1</ecNumber>
    </recommendedName>
</protein>
<evidence type="ECO:0000256" key="4">
    <source>
        <dbReference type="ARBA" id="ARBA00022741"/>
    </source>
</evidence>
<sequence length="120" mass="13495">MVVNEKCDVYSFGVVALETLMGKHPKEVLSSLDSTSTDGGIKLCEILDQRFSHPTFTVLQDIVVVAIVAFARLNPNPCFRPTMKQISQCFRSQLTPFNISLRDISLQQLMSQVLRHNLNL</sequence>
<evidence type="ECO:0000256" key="7">
    <source>
        <dbReference type="ARBA" id="ARBA00047899"/>
    </source>
</evidence>
<keyword evidence="5" id="KW-0418">Kinase</keyword>
<dbReference type="PANTHER" id="PTHR48005">
    <property type="entry name" value="LEUCINE RICH REPEAT KINASE 2"/>
    <property type="match status" value="1"/>
</dbReference>
<dbReference type="PANTHER" id="PTHR48005:SF16">
    <property type="entry name" value="MDIS1-INTERACTING RECEPTOR LIKE KINASE 2-LIKE ISOFORM X1"/>
    <property type="match status" value="1"/>
</dbReference>
<evidence type="ECO:0000313" key="10">
    <source>
        <dbReference type="Proteomes" id="UP001374535"/>
    </source>
</evidence>
<evidence type="ECO:0000313" key="9">
    <source>
        <dbReference type="EMBL" id="WVZ06352.1"/>
    </source>
</evidence>
<name>A0AAQ3NC49_VIGMU</name>
<dbReference type="GO" id="GO:0004674">
    <property type="term" value="F:protein serine/threonine kinase activity"/>
    <property type="evidence" value="ECO:0007669"/>
    <property type="project" value="UniProtKB-KW"/>
</dbReference>